<dbReference type="InterPro" id="IPR032066">
    <property type="entry name" value="GP3_package"/>
</dbReference>
<accession>A0ABQ6NWA2</accession>
<keyword evidence="2" id="KW-1185">Reference proteome</keyword>
<organism evidence="1 2">
    <name type="scientific">Paenibacillus glycanilyticus</name>
    <dbReference type="NCBI Taxonomy" id="126569"/>
    <lineage>
        <taxon>Bacteria</taxon>
        <taxon>Bacillati</taxon>
        <taxon>Bacillota</taxon>
        <taxon>Bacilli</taxon>
        <taxon>Bacillales</taxon>
        <taxon>Paenibacillaceae</taxon>
        <taxon>Paenibacillus</taxon>
    </lineage>
</organism>
<dbReference type="Pfam" id="PF16677">
    <property type="entry name" value="GP3_package"/>
    <property type="match status" value="1"/>
</dbReference>
<gene>
    <name evidence="1" type="ORF">PghCCS26_62730</name>
</gene>
<dbReference type="EMBL" id="BTCL01000051">
    <property type="protein sequence ID" value="GMK49143.1"/>
    <property type="molecule type" value="Genomic_DNA"/>
</dbReference>
<dbReference type="RefSeq" id="WP_317982495.1">
    <property type="nucleotide sequence ID" value="NZ_BTCL01000051.1"/>
</dbReference>
<dbReference type="Proteomes" id="UP001285921">
    <property type="component" value="Unassembled WGS sequence"/>
</dbReference>
<comment type="caution">
    <text evidence="1">The sequence shown here is derived from an EMBL/GenBank/DDBJ whole genome shotgun (WGS) entry which is preliminary data.</text>
</comment>
<sequence length="120" mass="13541">MAKVGRPPLVPEVDMPLLLEKFERYIQETEIPIIAEFAYQNGFGKQYFQDREEFSFLIKKAIAKKEAALERGALIGAINPAMAIFSLKQLGWRDKQQVEHDGNSGVMTIVFASPEDDHGD</sequence>
<evidence type="ECO:0000313" key="2">
    <source>
        <dbReference type="Proteomes" id="UP001285921"/>
    </source>
</evidence>
<name>A0ABQ6NWA2_9BACL</name>
<protein>
    <recommendedName>
        <fullName evidence="3">Terminase</fullName>
    </recommendedName>
</protein>
<dbReference type="Gene3D" id="1.10.132.80">
    <property type="match status" value="1"/>
</dbReference>
<evidence type="ECO:0008006" key="3">
    <source>
        <dbReference type="Google" id="ProtNLM"/>
    </source>
</evidence>
<reference evidence="1 2" key="1">
    <citation type="submission" date="2023-05" db="EMBL/GenBank/DDBJ databases">
        <title>Draft genome of Paenibacillus sp. CCS26.</title>
        <authorList>
            <person name="Akita H."/>
            <person name="Shinto Y."/>
            <person name="Kimura Z."/>
        </authorList>
    </citation>
    <scope>NUCLEOTIDE SEQUENCE [LARGE SCALE GENOMIC DNA]</scope>
    <source>
        <strain evidence="1 2">CCS26</strain>
    </source>
</reference>
<proteinExistence type="predicted"/>
<evidence type="ECO:0000313" key="1">
    <source>
        <dbReference type="EMBL" id="GMK49143.1"/>
    </source>
</evidence>